<organism evidence="7 8">
    <name type="scientific">Acidisarcina polymorpha</name>
    <dbReference type="NCBI Taxonomy" id="2211140"/>
    <lineage>
        <taxon>Bacteria</taxon>
        <taxon>Pseudomonadati</taxon>
        <taxon>Acidobacteriota</taxon>
        <taxon>Terriglobia</taxon>
        <taxon>Terriglobales</taxon>
        <taxon>Acidobacteriaceae</taxon>
        <taxon>Acidisarcina</taxon>
    </lineage>
</organism>
<feature type="domain" description="Histidine kinase/HSP90-like ATPase" evidence="6">
    <location>
        <begin position="812"/>
        <end position="908"/>
    </location>
</feature>
<dbReference type="Gene3D" id="3.30.565.10">
    <property type="entry name" value="Histidine kinase-like ATPase, C-terminal domain"/>
    <property type="match status" value="1"/>
</dbReference>
<keyword evidence="5" id="KW-0472">Membrane</keyword>
<proteinExistence type="predicted"/>
<dbReference type="Gene3D" id="1.20.5.1930">
    <property type="match status" value="1"/>
</dbReference>
<accession>A0A2Z5FTL1</accession>
<dbReference type="Proteomes" id="UP000253606">
    <property type="component" value="Chromosome"/>
</dbReference>
<dbReference type="SUPFAM" id="SSF63829">
    <property type="entry name" value="Calcium-dependent phosphotriesterase"/>
    <property type="match status" value="1"/>
</dbReference>
<dbReference type="GO" id="GO:0016020">
    <property type="term" value="C:membrane"/>
    <property type="evidence" value="ECO:0007669"/>
    <property type="project" value="InterPro"/>
</dbReference>
<dbReference type="Pfam" id="PF02518">
    <property type="entry name" value="HATPase_c"/>
    <property type="match status" value="1"/>
</dbReference>
<keyword evidence="5" id="KW-0812">Transmembrane</keyword>
<keyword evidence="3" id="KW-0902">Two-component regulatory system</keyword>
<sequence>MAGLFLMTGPISAQQFSVTNWGHKDGLPSTTVYGITQTSDGFLWIGTGDGLIRFDGFQFVRSELPGVGIGSLGQVTAVKSTKSNDVLVVGTATGQLVSWSWSLKVSTMLGSPVEHIEELSDHTLQIETRNKIVRLKEKDLSTISSSPRNEFFMDAADRPAVGEGRTEERSPTRRALLVISKQKPLVRRLLRDANGATWIATENTGLFRIAPSGEVQHYTHSTGLPSDHIWDIFEDREGNIWAGTQNGLSRLRQDKFITYTLRDGLLSDIASSLTPARDDGVWVGSRSGLEHFAGTAVPHNVLLKGTPITSLLPIKDDTLLIATQTGIQKLSRGNIGRLEAFQSTPHIEQMAESETGDLWLYGQQAGLWHSKVNSSPERINEPSLAGQTITSLRGAQRDQVWLGLENGDVILRPPAGSHIFTSANGLTGGAIRFLSPQPDGTLWVASDNGLAYFDGEHFRHWDHESGLPRNRLIWTLPDQRGNLWLGYSTGIARLSVNDLLHTSPETRHLQYDFYDDGDGLKSNPEAYGGEPVALSPDGRLWVSMSEGIGMIDLARMRRNSVVPPVHILGLSADGRSLAPANGLKIPPHTRNLEISYTGISLSEPRKVRFRYRLEGFESGWQDVGIRRNAFYTNLRPGHYRFQVLAANNDGIWNETGDSISFELLPAFYETHGFLALCVLLISSLAFLLYRLRVRSAARELQSRFEERMSERTRIAQDLHDNLVQEMMGISLQLEIADEVTSPGSTAKGPLRRALDLSRTALANGRSALHVLRQRPFSSADIESTLRDTVQSMGSQEAIQILSSGKERPIQPVPGEEMVHIVREALRNAIWHAGQNNVVVNSEYGDHYHQFTVHDNGPGISESILQGGTPGHFGIPGMRERAARIGASLTVSSSASTGTQWTLRVPAQVAYESEDRVNQYPLPQGLRGSLSRLSGRKDRR</sequence>
<feature type="region of interest" description="Disordered" evidence="4">
    <location>
        <begin position="919"/>
        <end position="939"/>
    </location>
</feature>
<evidence type="ECO:0000256" key="4">
    <source>
        <dbReference type="SAM" id="MobiDB-lite"/>
    </source>
</evidence>
<dbReference type="InterPro" id="IPR036890">
    <property type="entry name" value="HATPase_C_sf"/>
</dbReference>
<dbReference type="InterPro" id="IPR003594">
    <property type="entry name" value="HATPase_dom"/>
</dbReference>
<dbReference type="SUPFAM" id="SSF55874">
    <property type="entry name" value="ATPase domain of HSP90 chaperone/DNA topoisomerase II/histidine kinase"/>
    <property type="match status" value="1"/>
</dbReference>
<dbReference type="InterPro" id="IPR013783">
    <property type="entry name" value="Ig-like_fold"/>
</dbReference>
<dbReference type="SMART" id="SM00387">
    <property type="entry name" value="HATPase_c"/>
    <property type="match status" value="1"/>
</dbReference>
<dbReference type="GO" id="GO:0000155">
    <property type="term" value="F:phosphorelay sensor kinase activity"/>
    <property type="evidence" value="ECO:0007669"/>
    <property type="project" value="InterPro"/>
</dbReference>
<evidence type="ECO:0000256" key="3">
    <source>
        <dbReference type="ARBA" id="ARBA00023012"/>
    </source>
</evidence>
<dbReference type="Gene3D" id="2.60.40.10">
    <property type="entry name" value="Immunoglobulins"/>
    <property type="match status" value="1"/>
</dbReference>
<dbReference type="PANTHER" id="PTHR24421:SF62">
    <property type="entry name" value="SENSORY TRANSDUCTION HISTIDINE KINASE"/>
    <property type="match status" value="1"/>
</dbReference>
<reference evidence="7 8" key="1">
    <citation type="journal article" date="2018" name="Front. Microbiol.">
        <title>Hydrolytic Capabilities as a Key to Environmental Success: Chitinolytic and Cellulolytic Acidobacteria From Acidic Sub-arctic Soils and Boreal Peatlands.</title>
        <authorList>
            <person name="Belova S.E."/>
            <person name="Ravin N.V."/>
            <person name="Pankratov T.A."/>
            <person name="Rakitin A.L."/>
            <person name="Ivanova A.A."/>
            <person name="Beletsky A.V."/>
            <person name="Mardanov A.V."/>
            <person name="Sinninghe Damste J.S."/>
            <person name="Dedysh S.N."/>
        </authorList>
    </citation>
    <scope>NUCLEOTIDE SEQUENCE [LARGE SCALE GENOMIC DNA]</scope>
    <source>
        <strain evidence="7 8">SBC82</strain>
    </source>
</reference>
<dbReference type="InterPro" id="IPR050482">
    <property type="entry name" value="Sensor_HK_TwoCompSys"/>
</dbReference>
<keyword evidence="2 7" id="KW-0418">Kinase</keyword>
<name>A0A2Z5FTL1_9BACT</name>
<protein>
    <submittedName>
        <fullName evidence="7">Two-component system sensor kinase</fullName>
    </submittedName>
</protein>
<dbReference type="Pfam" id="PF07494">
    <property type="entry name" value="Reg_prop"/>
    <property type="match status" value="2"/>
</dbReference>
<dbReference type="Gene3D" id="2.130.10.10">
    <property type="entry name" value="YVTN repeat-like/Quinoprotein amine dehydrogenase"/>
    <property type="match status" value="3"/>
</dbReference>
<dbReference type="EMBL" id="CP030840">
    <property type="protein sequence ID" value="AXC10179.1"/>
    <property type="molecule type" value="Genomic_DNA"/>
</dbReference>
<evidence type="ECO:0000259" key="6">
    <source>
        <dbReference type="SMART" id="SM00387"/>
    </source>
</evidence>
<dbReference type="SUPFAM" id="SSF101898">
    <property type="entry name" value="NHL repeat"/>
    <property type="match status" value="1"/>
</dbReference>
<evidence type="ECO:0000313" key="7">
    <source>
        <dbReference type="EMBL" id="AXC10179.1"/>
    </source>
</evidence>
<gene>
    <name evidence="7" type="ORF">ACPOL_0820</name>
</gene>
<keyword evidence="1" id="KW-0808">Transferase</keyword>
<dbReference type="AlphaFoldDB" id="A0A2Z5FTL1"/>
<dbReference type="RefSeq" id="WP_161557186.1">
    <property type="nucleotide sequence ID" value="NZ_CP030840.1"/>
</dbReference>
<dbReference type="InterPro" id="IPR011712">
    <property type="entry name" value="Sig_transdc_His_kin_sub3_dim/P"/>
</dbReference>
<dbReference type="KEGG" id="abas:ACPOL_0820"/>
<feature type="transmembrane region" description="Helical" evidence="5">
    <location>
        <begin position="672"/>
        <end position="691"/>
    </location>
</feature>
<dbReference type="CDD" id="cd16917">
    <property type="entry name" value="HATPase_UhpB-NarQ-NarX-like"/>
    <property type="match status" value="1"/>
</dbReference>
<dbReference type="InterPro" id="IPR015943">
    <property type="entry name" value="WD40/YVTN_repeat-like_dom_sf"/>
</dbReference>
<dbReference type="InterPro" id="IPR011123">
    <property type="entry name" value="Y_Y_Y"/>
</dbReference>
<evidence type="ECO:0000256" key="5">
    <source>
        <dbReference type="SAM" id="Phobius"/>
    </source>
</evidence>
<dbReference type="InterPro" id="IPR011110">
    <property type="entry name" value="Reg_prop"/>
</dbReference>
<evidence type="ECO:0000313" key="8">
    <source>
        <dbReference type="Proteomes" id="UP000253606"/>
    </source>
</evidence>
<evidence type="ECO:0000256" key="1">
    <source>
        <dbReference type="ARBA" id="ARBA00022679"/>
    </source>
</evidence>
<keyword evidence="5" id="KW-1133">Transmembrane helix</keyword>
<dbReference type="Pfam" id="PF07495">
    <property type="entry name" value="Y_Y_Y"/>
    <property type="match status" value="1"/>
</dbReference>
<dbReference type="GO" id="GO:0046983">
    <property type="term" value="F:protein dimerization activity"/>
    <property type="evidence" value="ECO:0007669"/>
    <property type="project" value="InterPro"/>
</dbReference>
<dbReference type="PANTHER" id="PTHR24421">
    <property type="entry name" value="NITRATE/NITRITE SENSOR PROTEIN NARX-RELATED"/>
    <property type="match status" value="1"/>
</dbReference>
<keyword evidence="8" id="KW-1185">Reference proteome</keyword>
<dbReference type="Pfam" id="PF07730">
    <property type="entry name" value="HisKA_3"/>
    <property type="match status" value="1"/>
</dbReference>
<evidence type="ECO:0000256" key="2">
    <source>
        <dbReference type="ARBA" id="ARBA00022777"/>
    </source>
</evidence>